<protein>
    <submittedName>
        <fullName evidence="2">Uncharacterized protein</fullName>
    </submittedName>
</protein>
<dbReference type="AlphaFoldDB" id="A0A915ID77"/>
<proteinExistence type="predicted"/>
<keyword evidence="1" id="KW-1185">Reference proteome</keyword>
<evidence type="ECO:0000313" key="2">
    <source>
        <dbReference type="WBParaSite" id="nRc.2.0.1.t11743-RA"/>
    </source>
</evidence>
<name>A0A915ID77_ROMCU</name>
<accession>A0A915ID77</accession>
<dbReference type="WBParaSite" id="nRc.2.0.1.t11743-RA">
    <property type="protein sequence ID" value="nRc.2.0.1.t11743-RA"/>
    <property type="gene ID" value="nRc.2.0.1.g11743"/>
</dbReference>
<sequence length="70" mass="7757">MAKKKKQDRESSKYTNDQPEMENYELPLIYLSCGTNGSMLGHALSVHPIPASPKIVGFRIVLVVAKPNKS</sequence>
<evidence type="ECO:0000313" key="1">
    <source>
        <dbReference type="Proteomes" id="UP000887565"/>
    </source>
</evidence>
<organism evidence="1 2">
    <name type="scientific">Romanomermis culicivorax</name>
    <name type="common">Nematode worm</name>
    <dbReference type="NCBI Taxonomy" id="13658"/>
    <lineage>
        <taxon>Eukaryota</taxon>
        <taxon>Metazoa</taxon>
        <taxon>Ecdysozoa</taxon>
        <taxon>Nematoda</taxon>
        <taxon>Enoplea</taxon>
        <taxon>Dorylaimia</taxon>
        <taxon>Mermithida</taxon>
        <taxon>Mermithoidea</taxon>
        <taxon>Mermithidae</taxon>
        <taxon>Romanomermis</taxon>
    </lineage>
</organism>
<reference evidence="2" key="1">
    <citation type="submission" date="2022-11" db="UniProtKB">
        <authorList>
            <consortium name="WormBaseParasite"/>
        </authorList>
    </citation>
    <scope>IDENTIFICATION</scope>
</reference>
<dbReference type="Proteomes" id="UP000887565">
    <property type="component" value="Unplaced"/>
</dbReference>